<dbReference type="OrthoDB" id="1364255at2"/>
<reference evidence="1 2" key="1">
    <citation type="submission" date="2015-12" db="EMBL/GenBank/DDBJ databases">
        <title>Genome sequence of Mucilaginibacter gotjawali.</title>
        <authorList>
            <person name="Lee J.S."/>
            <person name="Lee K.C."/>
            <person name="Kim K.K."/>
            <person name="Lee B.W."/>
        </authorList>
    </citation>
    <scope>NUCLEOTIDE SEQUENCE [LARGE SCALE GENOMIC DNA]</scope>
    <source>
        <strain evidence="1 2">SA3-7</strain>
    </source>
</reference>
<proteinExistence type="predicted"/>
<evidence type="ECO:0000313" key="2">
    <source>
        <dbReference type="Proteomes" id="UP000218263"/>
    </source>
</evidence>
<organism evidence="1 2">
    <name type="scientific">Mucilaginibacter gotjawali</name>
    <dbReference type="NCBI Taxonomy" id="1550579"/>
    <lineage>
        <taxon>Bacteria</taxon>
        <taxon>Pseudomonadati</taxon>
        <taxon>Bacteroidota</taxon>
        <taxon>Sphingobacteriia</taxon>
        <taxon>Sphingobacteriales</taxon>
        <taxon>Sphingobacteriaceae</taxon>
        <taxon>Mucilaginibacter</taxon>
    </lineage>
</organism>
<dbReference type="Pfam" id="PF06296">
    <property type="entry name" value="RelE"/>
    <property type="match status" value="1"/>
</dbReference>
<dbReference type="KEGG" id="mgot:MgSA37_03661"/>
<dbReference type="EMBL" id="AP017313">
    <property type="protein sequence ID" value="BAU55472.1"/>
    <property type="molecule type" value="Genomic_DNA"/>
</dbReference>
<evidence type="ECO:0000313" key="1">
    <source>
        <dbReference type="EMBL" id="BAU55472.1"/>
    </source>
</evidence>
<dbReference type="Proteomes" id="UP000218263">
    <property type="component" value="Chromosome"/>
</dbReference>
<dbReference type="GO" id="GO:0004519">
    <property type="term" value="F:endonuclease activity"/>
    <property type="evidence" value="ECO:0007669"/>
    <property type="project" value="UniProtKB-KW"/>
</dbReference>
<dbReference type="InterPro" id="IPR009387">
    <property type="entry name" value="HigB-2"/>
</dbReference>
<dbReference type="AlphaFoldDB" id="A0A0X8X5H2"/>
<accession>A0A0X8X5H2</accession>
<sequence length="109" mass="12342">MSFKVENTERFAKELKRLIKKYPSLKSEFIELVVSLEKNPFQGISIGNGFYKIRIGVASKGKGKRGGARAITYVKVVDEIVTLATIYDKSEKEDIAEKELNLILQSFLK</sequence>
<gene>
    <name evidence="1" type="ORF">MgSA37_03661</name>
</gene>
<name>A0A0X8X5H2_9SPHI</name>
<keyword evidence="2" id="KW-1185">Reference proteome</keyword>
<dbReference type="RefSeq" id="WP_096353814.1">
    <property type="nucleotide sequence ID" value="NZ_AP017313.1"/>
</dbReference>
<protein>
    <submittedName>
        <fullName evidence="1">Uncharacterized protein</fullName>
    </submittedName>
</protein>